<comment type="caution">
    <text evidence="10">The sequence shown here is derived from an EMBL/GenBank/DDBJ whole genome shotgun (WGS) entry which is preliminary data.</text>
</comment>
<dbReference type="NCBIfam" id="NF006248">
    <property type="entry name" value="PRK08386.1"/>
    <property type="match status" value="1"/>
</dbReference>
<keyword evidence="4 7" id="KW-0812">Transmembrane</keyword>
<dbReference type="Pfam" id="PF04039">
    <property type="entry name" value="MnhB"/>
    <property type="match status" value="1"/>
</dbReference>
<evidence type="ECO:0000256" key="4">
    <source>
        <dbReference type="ARBA" id="ARBA00022692"/>
    </source>
</evidence>
<dbReference type="AlphaFoldDB" id="A0A2T0B4B2"/>
<evidence type="ECO:0000256" key="6">
    <source>
        <dbReference type="ARBA" id="ARBA00023136"/>
    </source>
</evidence>
<dbReference type="InterPro" id="IPR046806">
    <property type="entry name" value="MrpA_C/MbhE"/>
</dbReference>
<comment type="subcellular location">
    <subcellularLocation>
        <location evidence="1">Cell membrane</location>
        <topology evidence="1">Multi-pass membrane protein</topology>
    </subcellularLocation>
</comment>
<organism evidence="10 11">
    <name type="scientific">Clostridium liquoris</name>
    <dbReference type="NCBI Taxonomy" id="1289519"/>
    <lineage>
        <taxon>Bacteria</taxon>
        <taxon>Bacillati</taxon>
        <taxon>Bacillota</taxon>
        <taxon>Clostridia</taxon>
        <taxon>Eubacteriales</taxon>
        <taxon>Clostridiaceae</taxon>
        <taxon>Clostridium</taxon>
    </lineage>
</organism>
<reference evidence="10 11" key="1">
    <citation type="submission" date="2018-03" db="EMBL/GenBank/DDBJ databases">
        <title>Genome sequence of Clostridium liquoris DSM 100320.</title>
        <authorList>
            <person name="Poehlein A."/>
            <person name="Daniel R."/>
        </authorList>
    </citation>
    <scope>NUCLEOTIDE SEQUENCE [LARGE SCALE GENOMIC DNA]</scope>
    <source>
        <strain evidence="10 11">DSM 100320</strain>
    </source>
</reference>
<protein>
    <submittedName>
        <fullName evidence="10">Putative monovalent cation/H+ antiporter subunit B</fullName>
    </submittedName>
</protein>
<evidence type="ECO:0000313" key="10">
    <source>
        <dbReference type="EMBL" id="PRR78730.1"/>
    </source>
</evidence>
<keyword evidence="5 7" id="KW-1133">Transmembrane helix</keyword>
<keyword evidence="6 7" id="KW-0472">Membrane</keyword>
<dbReference type="PANTHER" id="PTHR33932:SF4">
    <property type="entry name" value="NA(+)_H(+) ANTIPORTER SUBUNIT B"/>
    <property type="match status" value="1"/>
</dbReference>
<dbReference type="InterPro" id="IPR007182">
    <property type="entry name" value="MnhB"/>
</dbReference>
<evidence type="ECO:0000313" key="11">
    <source>
        <dbReference type="Proteomes" id="UP000239706"/>
    </source>
</evidence>
<feature type="transmembrane region" description="Helical" evidence="7">
    <location>
        <begin position="234"/>
        <end position="259"/>
    </location>
</feature>
<dbReference type="EMBL" id="PVXO01000036">
    <property type="protein sequence ID" value="PRR78730.1"/>
    <property type="molecule type" value="Genomic_DNA"/>
</dbReference>
<proteinExistence type="inferred from homology"/>
<dbReference type="OrthoDB" id="9798859at2"/>
<dbReference type="RefSeq" id="WP_106063431.1">
    <property type="nucleotide sequence ID" value="NZ_PVXO01000036.1"/>
</dbReference>
<feature type="domain" description="Na+/H+ antiporter MnhB subunit-related protein" evidence="8">
    <location>
        <begin position="127"/>
        <end position="248"/>
    </location>
</feature>
<name>A0A2T0B4B2_9CLOT</name>
<sequence>MKKFLVWFSLSILLVFSVYVSFVMAALPSTYNGISNIIVKNTIERTGAINAVTAIVFDFRGYDTLGESFVLFTAVSGSAVILRNYKKNSVTPLEKDLKNSQKNKSNLEIIKEIDKKRDSIIERDSIIVSTANLVLPISLSLGAYVILHGHLSPGGGFQGGVLIAGAVAIVFLAYGMDRVSKVFNAERIKVYESVGALSFLLLGTLGVVYGYNFFKNVIYNQGKPGMLYSSGTIFWMNFAVGYKVLAGIGFLLITMIGTLNAEENE</sequence>
<feature type="transmembrane region" description="Helical" evidence="7">
    <location>
        <begin position="194"/>
        <end position="214"/>
    </location>
</feature>
<evidence type="ECO:0000256" key="3">
    <source>
        <dbReference type="ARBA" id="ARBA00022475"/>
    </source>
</evidence>
<keyword evidence="11" id="KW-1185">Reference proteome</keyword>
<dbReference type="PANTHER" id="PTHR33932">
    <property type="entry name" value="NA(+)/H(+) ANTIPORTER SUBUNIT B"/>
    <property type="match status" value="1"/>
</dbReference>
<evidence type="ECO:0000256" key="7">
    <source>
        <dbReference type="SAM" id="Phobius"/>
    </source>
</evidence>
<evidence type="ECO:0000256" key="1">
    <source>
        <dbReference type="ARBA" id="ARBA00004651"/>
    </source>
</evidence>
<dbReference type="InterPro" id="IPR050622">
    <property type="entry name" value="CPA3_antiporter_subunitB"/>
</dbReference>
<feature type="transmembrane region" description="Helical" evidence="7">
    <location>
        <begin position="125"/>
        <end position="147"/>
    </location>
</feature>
<dbReference type="Proteomes" id="UP000239706">
    <property type="component" value="Unassembled WGS sequence"/>
</dbReference>
<evidence type="ECO:0000259" key="8">
    <source>
        <dbReference type="Pfam" id="PF04039"/>
    </source>
</evidence>
<evidence type="ECO:0000259" key="9">
    <source>
        <dbReference type="Pfam" id="PF20501"/>
    </source>
</evidence>
<gene>
    <name evidence="10" type="ORF">CLLI_13120</name>
</gene>
<feature type="transmembrane region" description="Helical" evidence="7">
    <location>
        <begin position="68"/>
        <end position="85"/>
    </location>
</feature>
<evidence type="ECO:0000256" key="5">
    <source>
        <dbReference type="ARBA" id="ARBA00022989"/>
    </source>
</evidence>
<comment type="similarity">
    <text evidence="2">Belongs to the CPA3 antiporters (TC 2.A.63) subunit B family.</text>
</comment>
<keyword evidence="3" id="KW-1003">Cell membrane</keyword>
<accession>A0A2T0B4B2</accession>
<feature type="transmembrane region" description="Helical" evidence="7">
    <location>
        <begin position="153"/>
        <end position="174"/>
    </location>
</feature>
<dbReference type="GO" id="GO:0005886">
    <property type="term" value="C:plasma membrane"/>
    <property type="evidence" value="ECO:0007669"/>
    <property type="project" value="UniProtKB-SubCell"/>
</dbReference>
<feature type="domain" description="MrpA C-terminal/MbhE" evidence="9">
    <location>
        <begin position="19"/>
        <end position="86"/>
    </location>
</feature>
<dbReference type="Pfam" id="PF20501">
    <property type="entry name" value="MbhE"/>
    <property type="match status" value="1"/>
</dbReference>
<evidence type="ECO:0000256" key="2">
    <source>
        <dbReference type="ARBA" id="ARBA00009425"/>
    </source>
</evidence>